<evidence type="ECO:0008006" key="4">
    <source>
        <dbReference type="Google" id="ProtNLM"/>
    </source>
</evidence>
<dbReference type="Proteomes" id="UP000018426">
    <property type="component" value="Unassembled WGS sequence"/>
</dbReference>
<dbReference type="EMBL" id="APOL01000008">
    <property type="protein sequence ID" value="ENU34775.1"/>
    <property type="molecule type" value="Genomic_DNA"/>
</dbReference>
<organism evidence="2 3">
    <name type="scientific">Acinetobacter parvus NIPH 1103</name>
    <dbReference type="NCBI Taxonomy" id="1217671"/>
    <lineage>
        <taxon>Bacteria</taxon>
        <taxon>Pseudomonadati</taxon>
        <taxon>Pseudomonadota</taxon>
        <taxon>Gammaproteobacteria</taxon>
        <taxon>Moraxellales</taxon>
        <taxon>Moraxellaceae</taxon>
        <taxon>Acinetobacter</taxon>
    </lineage>
</organism>
<evidence type="ECO:0000256" key="1">
    <source>
        <dbReference type="SAM" id="Coils"/>
    </source>
</evidence>
<dbReference type="AlphaFoldDB" id="N8Q899"/>
<evidence type="ECO:0000313" key="2">
    <source>
        <dbReference type="EMBL" id="ENU34775.1"/>
    </source>
</evidence>
<name>N8Q899_9GAMM</name>
<gene>
    <name evidence="2" type="ORF">F989_00197</name>
</gene>
<sequence>MKVESLEQQIAKQEERLKQLKAQKQAVLAREKKKATDQQRKEDTRRKILLGSYLLKKMENEANKEKILGELNEYLTEDRDRLLFGLQPISNAG</sequence>
<keyword evidence="1" id="KW-0175">Coiled coil</keyword>
<reference evidence="2 3" key="1">
    <citation type="submission" date="2013-02" db="EMBL/GenBank/DDBJ databases">
        <title>The Genome Sequence of Acinetobacter parvus NIPH 1103.</title>
        <authorList>
            <consortium name="The Broad Institute Genome Sequencing Platform"/>
            <consortium name="The Broad Institute Genome Sequencing Center for Infectious Disease"/>
            <person name="Cerqueira G."/>
            <person name="Feldgarden M."/>
            <person name="Courvalin P."/>
            <person name="Perichon B."/>
            <person name="Grillot-Courvalin C."/>
            <person name="Clermont D."/>
            <person name="Rocha E."/>
            <person name="Yoon E.-J."/>
            <person name="Nemec A."/>
            <person name="Walker B."/>
            <person name="Young S.K."/>
            <person name="Zeng Q."/>
            <person name="Gargeya S."/>
            <person name="Fitzgerald M."/>
            <person name="Haas B."/>
            <person name="Abouelleil A."/>
            <person name="Alvarado L."/>
            <person name="Arachchi H.M."/>
            <person name="Berlin A.M."/>
            <person name="Chapman S.B."/>
            <person name="Dewar J."/>
            <person name="Goldberg J."/>
            <person name="Griggs A."/>
            <person name="Gujja S."/>
            <person name="Hansen M."/>
            <person name="Howarth C."/>
            <person name="Imamovic A."/>
            <person name="Larimer J."/>
            <person name="McCowan C."/>
            <person name="Murphy C."/>
            <person name="Neiman D."/>
            <person name="Pearson M."/>
            <person name="Priest M."/>
            <person name="Roberts A."/>
            <person name="Saif S."/>
            <person name="Shea T."/>
            <person name="Sisk P."/>
            <person name="Sykes S."/>
            <person name="Wortman J."/>
            <person name="Nusbaum C."/>
            <person name="Birren B."/>
        </authorList>
    </citation>
    <scope>NUCLEOTIDE SEQUENCE [LARGE SCALE GENOMIC DNA]</scope>
    <source>
        <strain evidence="2 3">NIPH 1103</strain>
    </source>
</reference>
<accession>N8Q899</accession>
<dbReference type="HOGENOM" id="CLU_170832_0_0_6"/>
<evidence type="ECO:0000313" key="3">
    <source>
        <dbReference type="Proteomes" id="UP000018426"/>
    </source>
</evidence>
<dbReference type="PATRIC" id="fig|1217671.3.peg.187"/>
<dbReference type="RefSeq" id="WP_004676364.1">
    <property type="nucleotide sequence ID" value="NZ_KB849223.1"/>
</dbReference>
<feature type="coiled-coil region" evidence="1">
    <location>
        <begin position="3"/>
        <end position="30"/>
    </location>
</feature>
<protein>
    <recommendedName>
        <fullName evidence="4">Mobilization protein</fullName>
    </recommendedName>
</protein>
<comment type="caution">
    <text evidence="2">The sequence shown here is derived from an EMBL/GenBank/DDBJ whole genome shotgun (WGS) entry which is preliminary data.</text>
</comment>
<proteinExistence type="predicted"/>